<evidence type="ECO:0000313" key="1">
    <source>
        <dbReference type="EMBL" id="CAG8834932.1"/>
    </source>
</evidence>
<comment type="caution">
    <text evidence="1">The sequence shown here is derived from an EMBL/GenBank/DDBJ whole genome shotgun (WGS) entry which is preliminary data.</text>
</comment>
<sequence>MKESMSIYVYQLDKTSKKSSEQMKSNKYLPDSPFKLLVAG</sequence>
<proteinExistence type="predicted"/>
<name>A0ACA9SC29_9GLOM</name>
<organism evidence="1 2">
    <name type="scientific">Racocetra persica</name>
    <dbReference type="NCBI Taxonomy" id="160502"/>
    <lineage>
        <taxon>Eukaryota</taxon>
        <taxon>Fungi</taxon>
        <taxon>Fungi incertae sedis</taxon>
        <taxon>Mucoromycota</taxon>
        <taxon>Glomeromycotina</taxon>
        <taxon>Glomeromycetes</taxon>
        <taxon>Diversisporales</taxon>
        <taxon>Gigasporaceae</taxon>
        <taxon>Racocetra</taxon>
    </lineage>
</organism>
<accession>A0ACA9SC29</accession>
<evidence type="ECO:0000313" key="2">
    <source>
        <dbReference type="Proteomes" id="UP000789920"/>
    </source>
</evidence>
<dbReference type="Proteomes" id="UP000789920">
    <property type="component" value="Unassembled WGS sequence"/>
</dbReference>
<gene>
    <name evidence="1" type="ORF">RPERSI_LOCUS29360</name>
</gene>
<keyword evidence="2" id="KW-1185">Reference proteome</keyword>
<dbReference type="EMBL" id="CAJVQC010110552">
    <property type="protein sequence ID" value="CAG8834932.1"/>
    <property type="molecule type" value="Genomic_DNA"/>
</dbReference>
<feature type="non-terminal residue" evidence="1">
    <location>
        <position position="40"/>
    </location>
</feature>
<protein>
    <submittedName>
        <fullName evidence="1">17969_t:CDS:1</fullName>
    </submittedName>
</protein>
<reference evidence="1" key="1">
    <citation type="submission" date="2021-06" db="EMBL/GenBank/DDBJ databases">
        <authorList>
            <person name="Kallberg Y."/>
            <person name="Tangrot J."/>
            <person name="Rosling A."/>
        </authorList>
    </citation>
    <scope>NUCLEOTIDE SEQUENCE</scope>
    <source>
        <strain evidence="1">MA461A</strain>
    </source>
</reference>